<name>A0ABY9W9J3_9BACI</name>
<dbReference type="EMBL" id="CP134501">
    <property type="protein sequence ID" value="WNF32653.1"/>
    <property type="molecule type" value="Genomic_DNA"/>
</dbReference>
<keyword evidence="2" id="KW-1185">Reference proteome</keyword>
<evidence type="ECO:0000313" key="2">
    <source>
        <dbReference type="Proteomes" id="UP001303701"/>
    </source>
</evidence>
<reference evidence="1 2" key="1">
    <citation type="submission" date="2023-09" db="EMBL/GenBank/DDBJ databases">
        <title>Different Types of Thermotolerant Ring-Cleaving Dioxygenases derived from Aeribacillus composti HB-1 applied for multiple aromatic hydrocarbons removal.</title>
        <authorList>
            <person name="Cao L."/>
            <person name="Li M."/>
            <person name="Ma T."/>
        </authorList>
    </citation>
    <scope>NUCLEOTIDE SEQUENCE [LARGE SCALE GENOMIC DNA]</scope>
    <source>
        <strain evidence="1 2">HB-1</strain>
    </source>
</reference>
<sequence length="148" mass="17147">MSIELLLVPIGIATISSIKAFANQKNDSFIIPTIMKKEDLLQKSIEQYGCKVTKLTEQNYQTTIEDLQIYFQLTEQGYFEAIFNNSVDTQAAMEFIENLQTEYKYLIQQETYQHLLKQAAEHGLHLESEIMQEDRTIVLTFNVNNISK</sequence>
<dbReference type="RefSeq" id="WP_066248066.1">
    <property type="nucleotide sequence ID" value="NZ_CP134501.1"/>
</dbReference>
<evidence type="ECO:0000313" key="1">
    <source>
        <dbReference type="EMBL" id="WNF32653.1"/>
    </source>
</evidence>
<accession>A0ABY9W9J3</accession>
<dbReference type="Proteomes" id="UP001303701">
    <property type="component" value="Chromosome"/>
</dbReference>
<dbReference type="GeneID" id="301127426"/>
<gene>
    <name evidence="1" type="ORF">RI196_15650</name>
</gene>
<protein>
    <submittedName>
        <fullName evidence="1">Uncharacterized protein</fullName>
    </submittedName>
</protein>
<proteinExistence type="predicted"/>
<organism evidence="1 2">
    <name type="scientific">Aeribacillus composti</name>
    <dbReference type="NCBI Taxonomy" id="1868734"/>
    <lineage>
        <taxon>Bacteria</taxon>
        <taxon>Bacillati</taxon>
        <taxon>Bacillota</taxon>
        <taxon>Bacilli</taxon>
        <taxon>Bacillales</taxon>
        <taxon>Bacillaceae</taxon>
        <taxon>Aeribacillus</taxon>
    </lineage>
</organism>